<dbReference type="HOGENOM" id="CLU_2991482_0_0_6"/>
<dbReference type="KEGG" id="mah:MEALZ_3134"/>
<dbReference type="STRING" id="1091494.MEALZ_3134"/>
<proteinExistence type="predicted"/>
<sequence>MGFREKIKPGAMSFVAGSVSNSQFEYFADLRVWSMPVEERRKPIHGRLAAAKRPWMA</sequence>
<name>G4T357_META2</name>
<protein>
    <submittedName>
        <fullName evidence="1">Uncharacterized protein</fullName>
    </submittedName>
</protein>
<organism evidence="1 2">
    <name type="scientific">Methylotuvimicrobium alcaliphilum (strain DSM 19304 / NCIMB 14124 / VKM B-2133 / 20Z)</name>
    <name type="common">Methylomicrobium alcaliphilum</name>
    <dbReference type="NCBI Taxonomy" id="1091494"/>
    <lineage>
        <taxon>Bacteria</taxon>
        <taxon>Pseudomonadati</taxon>
        <taxon>Pseudomonadota</taxon>
        <taxon>Gammaproteobacteria</taxon>
        <taxon>Methylococcales</taxon>
        <taxon>Methylococcaceae</taxon>
        <taxon>Methylotuvimicrobium</taxon>
    </lineage>
</organism>
<keyword evidence="2" id="KW-1185">Reference proteome</keyword>
<gene>
    <name evidence="1" type="ordered locus">MEALZ_3134</name>
</gene>
<dbReference type="Proteomes" id="UP000008315">
    <property type="component" value="Chromosome"/>
</dbReference>
<dbReference type="PATRIC" id="fig|271065.3.peg.3229"/>
<dbReference type="AlphaFoldDB" id="G4T357"/>
<evidence type="ECO:0000313" key="1">
    <source>
        <dbReference type="EMBL" id="CCE24799.1"/>
    </source>
</evidence>
<dbReference type="EMBL" id="FO082060">
    <property type="protein sequence ID" value="CCE24799.1"/>
    <property type="molecule type" value="Genomic_DNA"/>
</dbReference>
<reference evidence="2" key="1">
    <citation type="journal article" date="2012" name="J. Bacteriol.">
        <title>Genome sequence of the haloalkaliphilic methanotrophic bacterium Methylomicrobium alcaliphilum 20Z.</title>
        <authorList>
            <person name="Vuilleumier S."/>
            <person name="Khmelenina V.N."/>
            <person name="Bringel F."/>
            <person name="Reshetnikov A.S."/>
            <person name="Lajus A."/>
            <person name="Mangenot S."/>
            <person name="Rouy Z."/>
            <person name="Op den Camp H.J."/>
            <person name="Jetten M.S."/>
            <person name="Dispirito A.A."/>
            <person name="Dunfield P."/>
            <person name="Klotz M.G."/>
            <person name="Semrau J.D."/>
            <person name="Stein L.Y."/>
            <person name="Barbe V."/>
            <person name="Medigue C."/>
            <person name="Trotsenko Y.A."/>
            <person name="Kalyuzhnaya M.G."/>
        </authorList>
    </citation>
    <scope>NUCLEOTIDE SEQUENCE [LARGE SCALE GENOMIC DNA]</scope>
    <source>
        <strain evidence="2">DSM 19304 / NCIMB 14124 / VKM B-2133 / 20Z</strain>
    </source>
</reference>
<evidence type="ECO:0000313" key="2">
    <source>
        <dbReference type="Proteomes" id="UP000008315"/>
    </source>
</evidence>
<accession>G4T357</accession>